<dbReference type="EMBL" id="FNDK01000007">
    <property type="protein sequence ID" value="SDH57229.1"/>
    <property type="molecule type" value="Genomic_DNA"/>
</dbReference>
<organism evidence="1 2">
    <name type="scientific">Alteribacillus persepolensis</name>
    <dbReference type="NCBI Taxonomy" id="568899"/>
    <lineage>
        <taxon>Bacteria</taxon>
        <taxon>Bacillati</taxon>
        <taxon>Bacillota</taxon>
        <taxon>Bacilli</taxon>
        <taxon>Bacillales</taxon>
        <taxon>Bacillaceae</taxon>
        <taxon>Alteribacillus</taxon>
    </lineage>
</organism>
<protein>
    <submittedName>
        <fullName evidence="1">Post-transcriptional regulator</fullName>
    </submittedName>
</protein>
<gene>
    <name evidence="1" type="ORF">SAMN05192534_10795</name>
</gene>
<sequence>MMSNQQFDVWKEDAWPALKSKVEEFHLLGYHHADEEAVWDCVVEKLRKKKDYVRFHVVINMILTLRLSEYMNRLTIQSYKESSSDTSDLHALIDDIDNHSSSKRHLT</sequence>
<dbReference type="Pfam" id="PF13797">
    <property type="entry name" value="Post_transc_reg"/>
    <property type="match status" value="1"/>
</dbReference>
<dbReference type="InterPro" id="IPR025716">
    <property type="entry name" value="Post-transcriptional_regulator"/>
</dbReference>
<evidence type="ECO:0000313" key="2">
    <source>
        <dbReference type="Proteomes" id="UP000199163"/>
    </source>
</evidence>
<reference evidence="1 2" key="1">
    <citation type="submission" date="2016-10" db="EMBL/GenBank/DDBJ databases">
        <authorList>
            <person name="de Groot N.N."/>
        </authorList>
    </citation>
    <scope>NUCLEOTIDE SEQUENCE [LARGE SCALE GENOMIC DNA]</scope>
    <source>
        <strain evidence="1 2">DSM 21632</strain>
    </source>
</reference>
<keyword evidence="2" id="KW-1185">Reference proteome</keyword>
<proteinExistence type="predicted"/>
<evidence type="ECO:0000313" key="1">
    <source>
        <dbReference type="EMBL" id="SDH57229.1"/>
    </source>
</evidence>
<dbReference type="Proteomes" id="UP000199163">
    <property type="component" value="Unassembled WGS sequence"/>
</dbReference>
<name>A0A1G8DIE1_9BACI</name>
<dbReference type="STRING" id="568899.SAMN05192534_10795"/>
<dbReference type="AlphaFoldDB" id="A0A1G8DIE1"/>
<dbReference type="OrthoDB" id="2990595at2"/>
<accession>A0A1G8DIE1</accession>